<dbReference type="InterPro" id="IPR035991">
    <property type="entry name" value="Casein_kinase_II_beta-like"/>
</dbReference>
<dbReference type="InterPro" id="IPR016149">
    <property type="entry name" value="Casein_kin_II_reg-sub_N"/>
</dbReference>
<evidence type="ECO:0000256" key="3">
    <source>
        <dbReference type="SAM" id="MobiDB-lite"/>
    </source>
</evidence>
<comment type="subunit">
    <text evidence="2">Tetramer of two alpha and two beta subunits.</text>
</comment>
<dbReference type="GO" id="GO:0016301">
    <property type="term" value="F:kinase activity"/>
    <property type="evidence" value="ECO:0007669"/>
    <property type="project" value="UniProtKB-KW"/>
</dbReference>
<protein>
    <recommendedName>
        <fullName evidence="2">Casein kinase II subunit beta</fullName>
        <shortName evidence="2">CK II beta</shortName>
    </recommendedName>
</protein>
<dbReference type="FunFam" id="1.10.1820.10:FF:000005">
    <property type="entry name" value="Casein kinase II subunit beta"/>
    <property type="match status" value="1"/>
</dbReference>
<feature type="compositionally biased region" description="Acidic residues" evidence="3">
    <location>
        <begin position="14"/>
        <end position="28"/>
    </location>
</feature>
<accession>A0A5J4W2L8</accession>
<keyword evidence="4" id="KW-0808">Transferase</keyword>
<sequence length="209" mass="24253">MIAGRAQFFGEDHSIEEEEEETFTEEESEETFDETWIEWYCALRGSEFYCEVLPDFIDDGFNLTGLEREVVNFRKALREILDREGGDDDREYNMVNDETAKLYQLIHARYILTTAGMKSMKKKFEYGDFGDCPNVRCEKFHLLPFGQTSEHGKSGVLLYCPSCEDLFVPQNKRIQQIDGAAFGPTFAHLFLMQFPNILKNIGKKKHVQT</sequence>
<dbReference type="PRINTS" id="PR00472">
    <property type="entry name" value="CASNKINASEII"/>
</dbReference>
<dbReference type="GO" id="GO:0005737">
    <property type="term" value="C:cytoplasm"/>
    <property type="evidence" value="ECO:0007669"/>
    <property type="project" value="TreeGrafter"/>
</dbReference>
<dbReference type="GO" id="GO:0005956">
    <property type="term" value="C:protein kinase CK2 complex"/>
    <property type="evidence" value="ECO:0007669"/>
    <property type="project" value="UniProtKB-UniRule"/>
</dbReference>
<comment type="similarity">
    <text evidence="1 2">Belongs to the casein kinase 2 subunit beta family.</text>
</comment>
<dbReference type="SMART" id="SM01085">
    <property type="entry name" value="CK_II_beta"/>
    <property type="match status" value="1"/>
</dbReference>
<proteinExistence type="inferred from homology"/>
<dbReference type="FunFam" id="2.20.25.20:FF:000001">
    <property type="entry name" value="Casein kinase II subunit beta"/>
    <property type="match status" value="1"/>
</dbReference>
<evidence type="ECO:0000256" key="1">
    <source>
        <dbReference type="ARBA" id="ARBA00006941"/>
    </source>
</evidence>
<keyword evidence="4" id="KW-0418">Kinase</keyword>
<name>A0A5J4W2L8_9EUKA</name>
<feature type="region of interest" description="Disordered" evidence="3">
    <location>
        <begin position="9"/>
        <end position="28"/>
    </location>
</feature>
<evidence type="ECO:0000313" key="4">
    <source>
        <dbReference type="EMBL" id="KAA6388776.1"/>
    </source>
</evidence>
<dbReference type="Gene3D" id="1.10.1820.10">
    <property type="entry name" value="protein kinase ck2 holoenzyme, chain C, domain 1"/>
    <property type="match status" value="1"/>
</dbReference>
<comment type="caution">
    <text evidence="4">The sequence shown here is derived from an EMBL/GenBank/DDBJ whole genome shotgun (WGS) entry which is preliminary data.</text>
</comment>
<dbReference type="Gene3D" id="2.20.25.20">
    <property type="match status" value="1"/>
</dbReference>
<dbReference type="PANTHER" id="PTHR11740">
    <property type="entry name" value="CASEIN KINASE II SUBUNIT BETA"/>
    <property type="match status" value="1"/>
</dbReference>
<reference evidence="4 5" key="1">
    <citation type="submission" date="2019-03" db="EMBL/GenBank/DDBJ databases">
        <title>Single cell metagenomics reveals metabolic interactions within the superorganism composed of flagellate Streblomastix strix and complex community of Bacteroidetes bacteria on its surface.</title>
        <authorList>
            <person name="Treitli S.C."/>
            <person name="Kolisko M."/>
            <person name="Husnik F."/>
            <person name="Keeling P."/>
            <person name="Hampl V."/>
        </authorList>
    </citation>
    <scope>NUCLEOTIDE SEQUENCE [LARGE SCALE GENOMIC DNA]</scope>
    <source>
        <strain evidence="4">ST1C</strain>
    </source>
</reference>
<dbReference type="GO" id="GO:0019887">
    <property type="term" value="F:protein kinase regulator activity"/>
    <property type="evidence" value="ECO:0007669"/>
    <property type="project" value="InterPro"/>
</dbReference>
<dbReference type="Proteomes" id="UP000324800">
    <property type="component" value="Unassembled WGS sequence"/>
</dbReference>
<dbReference type="AlphaFoldDB" id="A0A5J4W2L8"/>
<dbReference type="OrthoDB" id="3971593at2759"/>
<evidence type="ECO:0000313" key="5">
    <source>
        <dbReference type="Proteomes" id="UP000324800"/>
    </source>
</evidence>
<organism evidence="4 5">
    <name type="scientific">Streblomastix strix</name>
    <dbReference type="NCBI Taxonomy" id="222440"/>
    <lineage>
        <taxon>Eukaryota</taxon>
        <taxon>Metamonada</taxon>
        <taxon>Preaxostyla</taxon>
        <taxon>Oxymonadida</taxon>
        <taxon>Streblomastigidae</taxon>
        <taxon>Streblomastix</taxon>
    </lineage>
</organism>
<gene>
    <name evidence="4" type="ORF">EZS28_015699</name>
</gene>
<dbReference type="EMBL" id="SNRW01003852">
    <property type="protein sequence ID" value="KAA6388776.1"/>
    <property type="molecule type" value="Genomic_DNA"/>
</dbReference>
<dbReference type="PANTHER" id="PTHR11740:SF0">
    <property type="entry name" value="CASEIN KINASE II SUBUNIT BETA"/>
    <property type="match status" value="1"/>
</dbReference>
<dbReference type="InterPro" id="IPR000704">
    <property type="entry name" value="Casein_kinase_II_reg-sub"/>
</dbReference>
<evidence type="ECO:0000256" key="2">
    <source>
        <dbReference type="RuleBase" id="RU361268"/>
    </source>
</evidence>
<dbReference type="Pfam" id="PF01214">
    <property type="entry name" value="CK_II_beta"/>
    <property type="match status" value="1"/>
</dbReference>
<dbReference type="SUPFAM" id="SSF57798">
    <property type="entry name" value="Casein kinase II beta subunit"/>
    <property type="match status" value="1"/>
</dbReference>